<reference evidence="3 4" key="1">
    <citation type="submission" date="2016-10" db="EMBL/GenBank/DDBJ databases">
        <authorList>
            <person name="de Groot N.N."/>
        </authorList>
    </citation>
    <scope>NUCLEOTIDE SEQUENCE [LARGE SCALE GENOMIC DNA]</scope>
    <source>
        <strain evidence="3 4">DSM 21668</strain>
    </source>
</reference>
<dbReference type="OrthoDB" id="9810908at2"/>
<comment type="similarity">
    <text evidence="1">Belongs to the short-chain dehydrogenases/reductases (SDR) family.</text>
</comment>
<name>A0A1G9L9N3_9BACT</name>
<dbReference type="AlphaFoldDB" id="A0A1G9L9N3"/>
<dbReference type="InterPro" id="IPR036291">
    <property type="entry name" value="NAD(P)-bd_dom_sf"/>
</dbReference>
<sequence>MSVILITGGTGGLGRAVIERFLEKGHTVVATVGPGHAIDPRPNLEGYTLDLLDEAGCQRLVADTVASKGGIDAAVLLVGGFAMGSIADTDFAAVEEQFRLNFQTAYQVVRPVFEQMLRQENGGRIVLIGSRPAVMPAAGQHMVAYALSKSLLFSLSDILNAAGKDHNVVSTVVAPSTIDTPLNRKEMPDADFSKWVNPAELAEIIEFVTVGAGRILREPVLKAYHKA</sequence>
<dbReference type="RefSeq" id="WP_143011040.1">
    <property type="nucleotide sequence ID" value="NZ_FNGS01000002.1"/>
</dbReference>
<dbReference type="Proteomes" id="UP000198901">
    <property type="component" value="Unassembled WGS sequence"/>
</dbReference>
<evidence type="ECO:0000313" key="3">
    <source>
        <dbReference type="EMBL" id="SDL58594.1"/>
    </source>
</evidence>
<keyword evidence="4" id="KW-1185">Reference proteome</keyword>
<dbReference type="PANTHER" id="PTHR43669">
    <property type="entry name" value="5-KETO-D-GLUCONATE 5-REDUCTASE"/>
    <property type="match status" value="1"/>
</dbReference>
<organism evidence="3 4">
    <name type="scientific">Siphonobacter aquaeclarae</name>
    <dbReference type="NCBI Taxonomy" id="563176"/>
    <lineage>
        <taxon>Bacteria</taxon>
        <taxon>Pseudomonadati</taxon>
        <taxon>Bacteroidota</taxon>
        <taxon>Cytophagia</taxon>
        <taxon>Cytophagales</taxon>
        <taxon>Cytophagaceae</taxon>
        <taxon>Siphonobacter</taxon>
    </lineage>
</organism>
<dbReference type="SUPFAM" id="SSF51735">
    <property type="entry name" value="NAD(P)-binding Rossmann-fold domains"/>
    <property type="match status" value="1"/>
</dbReference>
<dbReference type="PANTHER" id="PTHR43669:SF3">
    <property type="entry name" value="ALCOHOL DEHYDROGENASE, PUTATIVE (AFU_ORTHOLOGUE AFUA_3G03445)-RELATED"/>
    <property type="match status" value="1"/>
</dbReference>
<proteinExistence type="inferred from homology"/>
<dbReference type="Pfam" id="PF00106">
    <property type="entry name" value="adh_short"/>
    <property type="match status" value="1"/>
</dbReference>
<evidence type="ECO:0000256" key="1">
    <source>
        <dbReference type="ARBA" id="ARBA00006484"/>
    </source>
</evidence>
<dbReference type="Gene3D" id="3.40.50.720">
    <property type="entry name" value="NAD(P)-binding Rossmann-like Domain"/>
    <property type="match status" value="1"/>
</dbReference>
<evidence type="ECO:0000256" key="2">
    <source>
        <dbReference type="ARBA" id="ARBA00023002"/>
    </source>
</evidence>
<accession>A0A1G9L9N3</accession>
<protein>
    <submittedName>
        <fullName evidence="3">NAD(P)-dependent dehydrogenase, short-chain alcohol dehydrogenase family</fullName>
    </submittedName>
</protein>
<dbReference type="InterPro" id="IPR002347">
    <property type="entry name" value="SDR_fam"/>
</dbReference>
<dbReference type="GO" id="GO:0016491">
    <property type="term" value="F:oxidoreductase activity"/>
    <property type="evidence" value="ECO:0007669"/>
    <property type="project" value="UniProtKB-KW"/>
</dbReference>
<dbReference type="EMBL" id="FNGS01000002">
    <property type="protein sequence ID" value="SDL58594.1"/>
    <property type="molecule type" value="Genomic_DNA"/>
</dbReference>
<gene>
    <name evidence="3" type="ORF">SAMN04488090_1327</name>
</gene>
<keyword evidence="2" id="KW-0560">Oxidoreductase</keyword>
<dbReference type="PRINTS" id="PR00081">
    <property type="entry name" value="GDHRDH"/>
</dbReference>
<dbReference type="STRING" id="563176.SAMN04488090_1327"/>
<evidence type="ECO:0000313" key="4">
    <source>
        <dbReference type="Proteomes" id="UP000198901"/>
    </source>
</evidence>